<dbReference type="PRINTS" id="PR00320">
    <property type="entry name" value="GPROTEINBRPT"/>
</dbReference>
<feature type="domain" description="Autophagy-related protein 16" evidence="7">
    <location>
        <begin position="10"/>
        <end position="175"/>
    </location>
</feature>
<dbReference type="Gene3D" id="2.130.10.10">
    <property type="entry name" value="YVTN repeat-like/Quinoprotein amine dehydrogenase"/>
    <property type="match status" value="3"/>
</dbReference>
<dbReference type="AlphaFoldDB" id="A0AAV2B067"/>
<feature type="repeat" description="WD" evidence="4">
    <location>
        <begin position="448"/>
        <end position="476"/>
    </location>
</feature>
<keyword evidence="2 4" id="KW-0853">WD repeat</keyword>
<dbReference type="SMART" id="SM00320">
    <property type="entry name" value="WD40"/>
    <property type="match status" value="7"/>
</dbReference>
<dbReference type="GO" id="GO:0000045">
    <property type="term" value="P:autophagosome assembly"/>
    <property type="evidence" value="ECO:0007669"/>
    <property type="project" value="InterPro"/>
</dbReference>
<feature type="region of interest" description="Disordered" evidence="6">
    <location>
        <begin position="247"/>
        <end position="305"/>
    </location>
</feature>
<dbReference type="GO" id="GO:0000421">
    <property type="term" value="C:autophagosome membrane"/>
    <property type="evidence" value="ECO:0007669"/>
    <property type="project" value="TreeGrafter"/>
</dbReference>
<evidence type="ECO:0000256" key="5">
    <source>
        <dbReference type="SAM" id="Coils"/>
    </source>
</evidence>
<comment type="caution">
    <text evidence="8">The sequence shown here is derived from an EMBL/GenBank/DDBJ whole genome shotgun (WGS) entry which is preliminary data.</text>
</comment>
<evidence type="ECO:0000256" key="3">
    <source>
        <dbReference type="ARBA" id="ARBA00022737"/>
    </source>
</evidence>
<protein>
    <recommendedName>
        <fullName evidence="7">Autophagy-related protein 16 domain-containing protein</fullName>
    </recommendedName>
</protein>
<dbReference type="Pfam" id="PF00400">
    <property type="entry name" value="WD40"/>
    <property type="match status" value="5"/>
</dbReference>
<dbReference type="GO" id="GO:0043495">
    <property type="term" value="F:protein-membrane adaptor activity"/>
    <property type="evidence" value="ECO:0007669"/>
    <property type="project" value="TreeGrafter"/>
</dbReference>
<keyword evidence="9" id="KW-1185">Reference proteome</keyword>
<dbReference type="InterPro" id="IPR045160">
    <property type="entry name" value="ATG16"/>
</dbReference>
<dbReference type="GO" id="GO:0034274">
    <property type="term" value="C:Atg12-Atg5-Atg16 complex"/>
    <property type="evidence" value="ECO:0007669"/>
    <property type="project" value="TreeGrafter"/>
</dbReference>
<dbReference type="CDD" id="cd00200">
    <property type="entry name" value="WD40"/>
    <property type="match status" value="1"/>
</dbReference>
<feature type="repeat" description="WD" evidence="4">
    <location>
        <begin position="562"/>
        <end position="597"/>
    </location>
</feature>
<dbReference type="PROSITE" id="PS00678">
    <property type="entry name" value="WD_REPEATS_1"/>
    <property type="match status" value="2"/>
</dbReference>
<keyword evidence="3" id="KW-0677">Repeat</keyword>
<evidence type="ECO:0000256" key="1">
    <source>
        <dbReference type="ARBA" id="ARBA00009271"/>
    </source>
</evidence>
<proteinExistence type="inferred from homology"/>
<dbReference type="InterPro" id="IPR015943">
    <property type="entry name" value="WD40/YVTN_repeat-like_dom_sf"/>
</dbReference>
<sequence length="597" mass="66674">MEDSYKISVLKLLKARSVKEHSFEGTIKYANKLLEKLDYLQKANAHKNFQTFVSDQDSPGVADHFGDPAQRANYENLQKTLAESHAKISKLAEQVINLKDTLDTKNLLVTKQSTELDKVQVELRSSQELIRSLKLELACLKNALQSKSDDYTVLNISHSCVENKKNELEIENKKLRLQLSKYEEEREVFLKTETQKNFLETENKKLKAEIEMLQGLKEHCLNVESQLNDFEIENKKLKSQLMMLKETREHSMRSGSVESIGSADGGGSKKTVRVTKVEGSLSSSRSSSSKAADSHSKSPFPDKRKTTFIAHDSEVNAVMWYPDPTYLITAGSDRRLKLWEVTKEDDAKLVNSARDCNSSILSIDIDNKASTVLCASSDFSSRLWDVSGFKLGHTLTGHSGKVMSAKFIKESDNIITGSSDKTLKLWGKNKMMCTLTFSSESSVNDVVSRDSSTIISGYADRKIRFWDIRSKKNINTIEIDGAVTSVDVSKNLLLSSEQGGGLKIFDLRTCKELTSMEAANFKIVCSWTRAKFSPDGKYCCCGSDNGSVFVWNCGNGALERELKGHDSSVISCSWSICGSYLATCGADRKCIIWSKLK</sequence>
<feature type="repeat" description="WD" evidence="4">
    <location>
        <begin position="395"/>
        <end position="426"/>
    </location>
</feature>
<evidence type="ECO:0000313" key="9">
    <source>
        <dbReference type="Proteomes" id="UP001497382"/>
    </source>
</evidence>
<dbReference type="PANTHER" id="PTHR19878">
    <property type="entry name" value="AUTOPHAGY PROTEIN 16-LIKE"/>
    <property type="match status" value="1"/>
</dbReference>
<evidence type="ECO:0000256" key="6">
    <source>
        <dbReference type="SAM" id="MobiDB-lite"/>
    </source>
</evidence>
<dbReference type="GO" id="GO:0034045">
    <property type="term" value="C:phagophore assembly site membrane"/>
    <property type="evidence" value="ECO:0007669"/>
    <property type="project" value="TreeGrafter"/>
</dbReference>
<dbReference type="Proteomes" id="UP001497382">
    <property type="component" value="Unassembled WGS sequence"/>
</dbReference>
<evidence type="ECO:0000256" key="2">
    <source>
        <dbReference type="ARBA" id="ARBA00022574"/>
    </source>
</evidence>
<comment type="similarity">
    <text evidence="1">Belongs to the WD repeat ATG16 family.</text>
</comment>
<dbReference type="InterPro" id="IPR020472">
    <property type="entry name" value="WD40_PAC1"/>
</dbReference>
<feature type="compositionally biased region" description="Low complexity" evidence="6">
    <location>
        <begin position="280"/>
        <end position="291"/>
    </location>
</feature>
<dbReference type="InterPro" id="IPR001680">
    <property type="entry name" value="WD40_rpt"/>
</dbReference>
<evidence type="ECO:0000313" key="8">
    <source>
        <dbReference type="EMBL" id="CAL1289280.1"/>
    </source>
</evidence>
<organism evidence="8 9">
    <name type="scientific">Larinioides sclopetarius</name>
    <dbReference type="NCBI Taxonomy" id="280406"/>
    <lineage>
        <taxon>Eukaryota</taxon>
        <taxon>Metazoa</taxon>
        <taxon>Ecdysozoa</taxon>
        <taxon>Arthropoda</taxon>
        <taxon>Chelicerata</taxon>
        <taxon>Arachnida</taxon>
        <taxon>Araneae</taxon>
        <taxon>Araneomorphae</taxon>
        <taxon>Entelegynae</taxon>
        <taxon>Araneoidea</taxon>
        <taxon>Araneidae</taxon>
        <taxon>Larinioides</taxon>
    </lineage>
</organism>
<dbReference type="PROSITE" id="PS50082">
    <property type="entry name" value="WD_REPEATS_2"/>
    <property type="match status" value="4"/>
</dbReference>
<evidence type="ECO:0000256" key="4">
    <source>
        <dbReference type="PROSITE-ProRule" id="PRU00221"/>
    </source>
</evidence>
<dbReference type="InterPro" id="IPR013923">
    <property type="entry name" value="Autophagy-rel_prot_16_dom"/>
</dbReference>
<feature type="repeat" description="WD" evidence="4">
    <location>
        <begin position="308"/>
        <end position="349"/>
    </location>
</feature>
<dbReference type="InterPro" id="IPR036322">
    <property type="entry name" value="WD40_repeat_dom_sf"/>
</dbReference>
<keyword evidence="5" id="KW-0175">Coiled coil</keyword>
<gene>
    <name evidence="8" type="ORF">LARSCL_LOCUS15838</name>
</gene>
<dbReference type="EMBL" id="CAXIEN010000245">
    <property type="protein sequence ID" value="CAL1289280.1"/>
    <property type="molecule type" value="Genomic_DNA"/>
</dbReference>
<feature type="compositionally biased region" description="Basic and acidic residues" evidence="6">
    <location>
        <begin position="292"/>
        <end position="305"/>
    </location>
</feature>
<evidence type="ECO:0000259" key="7">
    <source>
        <dbReference type="Pfam" id="PF08614"/>
    </source>
</evidence>
<feature type="coiled-coil region" evidence="5">
    <location>
        <begin position="74"/>
        <end position="247"/>
    </location>
</feature>
<dbReference type="SUPFAM" id="SSF50978">
    <property type="entry name" value="WD40 repeat-like"/>
    <property type="match status" value="1"/>
</dbReference>
<reference evidence="8 9" key="1">
    <citation type="submission" date="2024-04" db="EMBL/GenBank/DDBJ databases">
        <authorList>
            <person name="Rising A."/>
            <person name="Reimegard J."/>
            <person name="Sonavane S."/>
            <person name="Akerstrom W."/>
            <person name="Nylinder S."/>
            <person name="Hedman E."/>
            <person name="Kallberg Y."/>
        </authorList>
    </citation>
    <scope>NUCLEOTIDE SEQUENCE [LARGE SCALE GENOMIC DNA]</scope>
</reference>
<dbReference type="Pfam" id="PF08614">
    <property type="entry name" value="ATG16"/>
    <property type="match status" value="1"/>
</dbReference>
<accession>A0AAV2B067</accession>
<dbReference type="PANTHER" id="PTHR19878:SF8">
    <property type="entry name" value="AUTOPHAGY-RELATED 16, ISOFORM F"/>
    <property type="match status" value="1"/>
</dbReference>
<name>A0AAV2B067_9ARAC</name>
<dbReference type="PROSITE" id="PS50294">
    <property type="entry name" value="WD_REPEATS_REGION"/>
    <property type="match status" value="3"/>
</dbReference>
<dbReference type="InterPro" id="IPR019775">
    <property type="entry name" value="WD40_repeat_CS"/>
</dbReference>